<feature type="transmembrane region" description="Helical" evidence="8">
    <location>
        <begin position="364"/>
        <end position="390"/>
    </location>
</feature>
<feature type="transmembrane region" description="Helical" evidence="8">
    <location>
        <begin position="219"/>
        <end position="238"/>
    </location>
</feature>
<feature type="transmembrane region" description="Helical" evidence="8">
    <location>
        <begin position="284"/>
        <end position="304"/>
    </location>
</feature>
<dbReference type="AlphaFoldDB" id="A0A7G6U7A7"/>
<feature type="transmembrane region" description="Helical" evidence="8">
    <location>
        <begin position="109"/>
        <end position="136"/>
    </location>
</feature>
<comment type="similarity">
    <text evidence="7">Belongs to the glycosyltransferase 87 family.</text>
</comment>
<sequence>MRIGDPMPAPLIMTSIPERGPVPPALLIVCTILTMLHLAFFPTFYGRGWIYEDGLGSPTDFVNVWSAGRLVLDGHPAWAYDWDIQKKVQIAVLGQSYSGNFAWHYPPPFLFIAALLAKLPYAVAFAGWAAVSFVPYLAAMRAIVGRPFGLLLAAAFPVVMTNGLVGQNGFLTAALIGGMLVLLPTRPILSGICLGLLSYKPQYGFLFPLMLIAASQWKAFVSAGITTVLLAAVSWLAFGTESWQAFFHWMPMFSQAFLTEGRAPWGKMQSIFALVRYFDGSEPLAWTFQWIMIGAVVAVLVPLWRSSVRYELKAAALAVGALLTTPYLFLYDVMVLAIAIGFIARIGLAEGFRRHELPVLGLAAALLIAYPFLGAPTGFGATLLVAALIAMRVREFYSLHAEFRMMLQKFARL</sequence>
<evidence type="ECO:0000256" key="6">
    <source>
        <dbReference type="ARBA" id="ARBA00023136"/>
    </source>
</evidence>
<evidence type="ECO:0000256" key="2">
    <source>
        <dbReference type="ARBA" id="ARBA00022475"/>
    </source>
</evidence>
<evidence type="ECO:0000256" key="7">
    <source>
        <dbReference type="ARBA" id="ARBA00024033"/>
    </source>
</evidence>
<feature type="transmembrane region" description="Helical" evidence="8">
    <location>
        <begin position="171"/>
        <end position="199"/>
    </location>
</feature>
<keyword evidence="6 8" id="KW-0472">Membrane</keyword>
<dbReference type="EMBL" id="CP050292">
    <property type="protein sequence ID" value="QND74889.1"/>
    <property type="molecule type" value="Genomic_DNA"/>
</dbReference>
<name>A0A7G6U7A7_9BRAD</name>
<gene>
    <name evidence="9" type="ORF">HB776_29495</name>
</gene>
<dbReference type="KEGG" id="trb:HB776_29495"/>
<feature type="transmembrane region" description="Helical" evidence="8">
    <location>
        <begin position="21"/>
        <end position="45"/>
    </location>
</feature>
<keyword evidence="4 8" id="KW-0812">Transmembrane</keyword>
<evidence type="ECO:0000256" key="5">
    <source>
        <dbReference type="ARBA" id="ARBA00022989"/>
    </source>
</evidence>
<feature type="transmembrane region" description="Helical" evidence="8">
    <location>
        <begin position="316"/>
        <end position="344"/>
    </location>
</feature>
<dbReference type="GO" id="GO:0016758">
    <property type="term" value="F:hexosyltransferase activity"/>
    <property type="evidence" value="ECO:0007669"/>
    <property type="project" value="InterPro"/>
</dbReference>
<feature type="transmembrane region" description="Helical" evidence="8">
    <location>
        <begin position="148"/>
        <end position="165"/>
    </location>
</feature>
<dbReference type="InterPro" id="IPR018584">
    <property type="entry name" value="GT87"/>
</dbReference>
<protein>
    <submittedName>
        <fullName evidence="9">DUF2029 domain-containing protein</fullName>
    </submittedName>
</protein>
<comment type="subcellular location">
    <subcellularLocation>
        <location evidence="1">Cell membrane</location>
        <topology evidence="1">Multi-pass membrane protein</topology>
    </subcellularLocation>
</comment>
<proteinExistence type="inferred from homology"/>
<evidence type="ECO:0000256" key="3">
    <source>
        <dbReference type="ARBA" id="ARBA00022679"/>
    </source>
</evidence>
<keyword evidence="2" id="KW-1003">Cell membrane</keyword>
<reference evidence="10" key="1">
    <citation type="journal article" date="2020" name="Mol. Plant Microbe">
        <title>Rhizobial microsymbionts of the narrowly endemic Oxytropis species growing in Kamchatka are characterized by significant genetic diversity and possess a set of genes that are associated with T3SS and T6SS secretion systems and can affect the development of symbiosis.</title>
        <authorList>
            <person name="Safronova V."/>
            <person name="Guro P."/>
            <person name="Sazanova A."/>
            <person name="Kuznetsova I."/>
            <person name="Belimov A."/>
            <person name="Yakubov V."/>
            <person name="Chirak E."/>
            <person name="Afonin A."/>
            <person name="Gogolev Y."/>
            <person name="Andronov E."/>
            <person name="Tikhonovich I."/>
        </authorList>
    </citation>
    <scope>NUCLEOTIDE SEQUENCE [LARGE SCALE GENOMIC DNA]</scope>
    <source>
        <strain evidence="10">581</strain>
    </source>
</reference>
<dbReference type="Pfam" id="PF09594">
    <property type="entry name" value="GT87"/>
    <property type="match status" value="1"/>
</dbReference>
<keyword evidence="5 8" id="KW-1133">Transmembrane helix</keyword>
<evidence type="ECO:0000256" key="8">
    <source>
        <dbReference type="SAM" id="Phobius"/>
    </source>
</evidence>
<evidence type="ECO:0000256" key="4">
    <source>
        <dbReference type="ARBA" id="ARBA00022692"/>
    </source>
</evidence>
<evidence type="ECO:0000313" key="9">
    <source>
        <dbReference type="EMBL" id="QND74889.1"/>
    </source>
</evidence>
<dbReference type="GO" id="GO:0005886">
    <property type="term" value="C:plasma membrane"/>
    <property type="evidence" value="ECO:0007669"/>
    <property type="project" value="UniProtKB-SubCell"/>
</dbReference>
<dbReference type="Proteomes" id="UP000515291">
    <property type="component" value="Chromosome"/>
</dbReference>
<evidence type="ECO:0000256" key="1">
    <source>
        <dbReference type="ARBA" id="ARBA00004651"/>
    </source>
</evidence>
<organism evidence="9 10">
    <name type="scientific">Tardiphaga robiniae</name>
    <dbReference type="NCBI Taxonomy" id="943830"/>
    <lineage>
        <taxon>Bacteria</taxon>
        <taxon>Pseudomonadati</taxon>
        <taxon>Pseudomonadota</taxon>
        <taxon>Alphaproteobacteria</taxon>
        <taxon>Hyphomicrobiales</taxon>
        <taxon>Nitrobacteraceae</taxon>
        <taxon>Tardiphaga</taxon>
    </lineage>
</organism>
<evidence type="ECO:0000313" key="10">
    <source>
        <dbReference type="Proteomes" id="UP000515291"/>
    </source>
</evidence>
<accession>A0A7G6U7A7</accession>
<keyword evidence="3" id="KW-0808">Transferase</keyword>